<dbReference type="EMBL" id="SGJD01001092">
    <property type="protein sequence ID" value="KAB0402020.1"/>
    <property type="molecule type" value="Genomic_DNA"/>
</dbReference>
<evidence type="ECO:0000256" key="1">
    <source>
        <dbReference type="ARBA" id="ARBA00015518"/>
    </source>
</evidence>
<proteinExistence type="predicted"/>
<dbReference type="AlphaFoldDB" id="A0A6A1Q318"/>
<organism evidence="4 5">
    <name type="scientific">Balaenoptera physalus</name>
    <name type="common">Fin whale</name>
    <name type="synonym">Balaena physalus</name>
    <dbReference type="NCBI Taxonomy" id="9770"/>
    <lineage>
        <taxon>Eukaryota</taxon>
        <taxon>Metazoa</taxon>
        <taxon>Chordata</taxon>
        <taxon>Craniata</taxon>
        <taxon>Vertebrata</taxon>
        <taxon>Euteleostomi</taxon>
        <taxon>Mammalia</taxon>
        <taxon>Eutheria</taxon>
        <taxon>Laurasiatheria</taxon>
        <taxon>Artiodactyla</taxon>
        <taxon>Whippomorpha</taxon>
        <taxon>Cetacea</taxon>
        <taxon>Mysticeti</taxon>
        <taxon>Balaenopteridae</taxon>
        <taxon>Balaenoptera</taxon>
    </lineage>
</organism>
<evidence type="ECO:0000256" key="3">
    <source>
        <dbReference type="SAM" id="MobiDB-lite"/>
    </source>
</evidence>
<keyword evidence="5" id="KW-1185">Reference proteome</keyword>
<reference evidence="4 5" key="1">
    <citation type="journal article" date="2019" name="PLoS ONE">
        <title>Genomic analyses reveal an absence of contemporary introgressive admixture between fin whales and blue whales, despite known hybrids.</title>
        <authorList>
            <person name="Westbury M.V."/>
            <person name="Petersen B."/>
            <person name="Lorenzen E.D."/>
        </authorList>
    </citation>
    <scope>NUCLEOTIDE SEQUENCE [LARGE SCALE GENOMIC DNA]</scope>
    <source>
        <strain evidence="4">FinWhale-01</strain>
    </source>
</reference>
<dbReference type="Gene3D" id="3.40.50.10420">
    <property type="entry name" value="NagB/RpiA/CoA transferase-like"/>
    <property type="match status" value="1"/>
</dbReference>
<dbReference type="Pfam" id="PF01812">
    <property type="entry name" value="5-FTHF_cyc-lig"/>
    <property type="match status" value="1"/>
</dbReference>
<name>A0A6A1Q318_BALPH</name>
<dbReference type="OrthoDB" id="433414at2759"/>
<evidence type="ECO:0000313" key="5">
    <source>
        <dbReference type="Proteomes" id="UP000437017"/>
    </source>
</evidence>
<comment type="caution">
    <text evidence="4">The sequence shown here is derived from an EMBL/GenBank/DDBJ whole genome shotgun (WGS) entry which is preliminary data.</text>
</comment>
<dbReference type="InterPro" id="IPR037171">
    <property type="entry name" value="NagB/RpiA_transferase-like"/>
</dbReference>
<dbReference type="PANTHER" id="PTHR13017:SF0">
    <property type="entry name" value="METHENYLTETRAHYDROFOLATE SYNTHASE DOMAIN-CONTAINING PROTEIN"/>
    <property type="match status" value="1"/>
</dbReference>
<sequence>MGVQREQAGPGPRACCTVGFLSVSSSVTPFIAVGVSKQDIREQIWDYMESRNLADFPRPVHHRIPNFKGASRAAEHFPRLQAFKMARTIKVNPDAPQKNARFFVLDGSYLACQNIKDLEVFARTQEVKVDPDKPLEGVRLLALQSKKTLLVPTPRLRTGLFNKITPPPGATKDILRKCATSQGVRNYSTPVGLDSRVLVDLVVVGSVAVSEKGWRIGKGEGYADLEYAMMVSMGAVSQGTPVVTIVHDCQVVDIPETLLEDHDLTVDYILTPTRVVTTGCVRPKPAGIVWSKRGGAVDSVRSVCWKAFLILQLIAVCMCASLGSALVVCLLGPQENGESRPVPASGHGLSGRRRAADGGGWPEWMQASTSIIAGTALLFQISCEMMGKIPVLRSLRCREEQAGKDVTLRDKHRSLPGARAALSTVRSPRELPSLESGSVPGEDVPSSTVYVGNLPRDARRGWRWPGSRGPVARRAAALESRTLTRDNIPLRPPANFRAQHSGMWWSFAARAALSSVLSGNRKGPCSGFGLSWSFSLLDVTAL</sequence>
<feature type="non-terminal residue" evidence="4">
    <location>
        <position position="542"/>
    </location>
</feature>
<dbReference type="PANTHER" id="PTHR13017">
    <property type="entry name" value="5-FORMYLTETRAHYDROFOLATE CYCLO-LIGASE-RELATED"/>
    <property type="match status" value="1"/>
</dbReference>
<dbReference type="GO" id="GO:0005737">
    <property type="term" value="C:cytoplasm"/>
    <property type="evidence" value="ECO:0007669"/>
    <property type="project" value="TreeGrafter"/>
</dbReference>
<feature type="region of interest" description="Disordered" evidence="3">
    <location>
        <begin position="337"/>
        <end position="357"/>
    </location>
</feature>
<dbReference type="InterPro" id="IPR024185">
    <property type="entry name" value="FTHF_cligase-like_sf"/>
</dbReference>
<dbReference type="SUPFAM" id="SSF100950">
    <property type="entry name" value="NagB/RpiA/CoA transferase-like"/>
    <property type="match status" value="1"/>
</dbReference>
<feature type="region of interest" description="Disordered" evidence="3">
    <location>
        <begin position="421"/>
        <end position="446"/>
    </location>
</feature>
<dbReference type="GO" id="GO:0003723">
    <property type="term" value="F:RNA binding"/>
    <property type="evidence" value="ECO:0007669"/>
    <property type="project" value="UniProtKB-KW"/>
</dbReference>
<dbReference type="Proteomes" id="UP000437017">
    <property type="component" value="Unassembled WGS sequence"/>
</dbReference>
<accession>A0A6A1Q318</accession>
<evidence type="ECO:0000313" key="4">
    <source>
        <dbReference type="EMBL" id="KAB0402020.1"/>
    </source>
</evidence>
<evidence type="ECO:0000256" key="2">
    <source>
        <dbReference type="ARBA" id="ARBA00022884"/>
    </source>
</evidence>
<dbReference type="FunFam" id="3.40.50.10420:FF:000001">
    <property type="entry name" value="Methenyltetrahydrofolate synthase domain-containing protein"/>
    <property type="match status" value="1"/>
</dbReference>
<dbReference type="InterPro" id="IPR002698">
    <property type="entry name" value="FTHF_cligase"/>
</dbReference>
<gene>
    <name evidence="4" type="ORF">E2I00_010548</name>
</gene>
<keyword evidence="2" id="KW-0694">RNA-binding</keyword>
<protein>
    <recommendedName>
        <fullName evidence="1">Methenyltetrahydrofolate synthase domain-containing protein</fullName>
    </recommendedName>
</protein>